<feature type="transmembrane region" description="Helical" evidence="7">
    <location>
        <begin position="222"/>
        <end position="242"/>
    </location>
</feature>
<dbReference type="InterPro" id="IPR005524">
    <property type="entry name" value="DUF318"/>
</dbReference>
<keyword evidence="3" id="KW-1003">Cell membrane</keyword>
<feature type="transmembrane region" description="Helical" evidence="7">
    <location>
        <begin position="41"/>
        <end position="60"/>
    </location>
</feature>
<protein>
    <submittedName>
        <fullName evidence="8">Permease</fullName>
    </submittedName>
</protein>
<gene>
    <name evidence="8" type="ORF">O0235_07715</name>
</gene>
<dbReference type="PANTHER" id="PTHR34184">
    <property type="entry name" value="UPF0718 PROTEIN YCGR"/>
    <property type="match status" value="1"/>
</dbReference>
<dbReference type="PANTHER" id="PTHR34184:SF4">
    <property type="entry name" value="UPF0718 PROTEIN YCGR"/>
    <property type="match status" value="1"/>
</dbReference>
<feature type="transmembrane region" description="Helical" evidence="7">
    <location>
        <begin position="81"/>
        <end position="104"/>
    </location>
</feature>
<name>A0ABY7MCD5_9CHLR</name>
<evidence type="ECO:0000256" key="2">
    <source>
        <dbReference type="ARBA" id="ARBA00006386"/>
    </source>
</evidence>
<sequence length="286" mass="29641">MSDFANIFLALLFEATPFLLAGVVISVVAGPLVERVLATAALRNPAAAVAAGASAGLVLPMCDCGNRPLAHRLALAGRREFALAFLVAAPVINPIVIVTTWLAFRSAELVILRLLLTVLAAVAVAIVVSRLRRDIALPLEAAPGEPGGEGHAASGPGTWAPRILEEFFELFQFLVVGAALAAAIQVFADQEEFLSARGVFLSIAAMMFLAFLLSICSSVDAFVVAGLGGAIGLGPALGFLVFGPLVNLKSIPMYLRLFSGPAVVLLVVICAQVAFAGAAIAELRAW</sequence>
<feature type="transmembrane region" description="Helical" evidence="7">
    <location>
        <begin position="110"/>
        <end position="128"/>
    </location>
</feature>
<feature type="transmembrane region" description="Helical" evidence="7">
    <location>
        <begin position="194"/>
        <end position="215"/>
    </location>
</feature>
<keyword evidence="5 7" id="KW-1133">Transmembrane helix</keyword>
<evidence type="ECO:0000313" key="9">
    <source>
        <dbReference type="Proteomes" id="UP001212803"/>
    </source>
</evidence>
<dbReference type="Pfam" id="PF03773">
    <property type="entry name" value="ArsP_1"/>
    <property type="match status" value="1"/>
</dbReference>
<evidence type="ECO:0000256" key="6">
    <source>
        <dbReference type="ARBA" id="ARBA00023136"/>
    </source>
</evidence>
<comment type="subcellular location">
    <subcellularLocation>
        <location evidence="1">Cell membrane</location>
        <topology evidence="1">Multi-pass membrane protein</topology>
    </subcellularLocation>
</comment>
<evidence type="ECO:0000256" key="3">
    <source>
        <dbReference type="ARBA" id="ARBA00022475"/>
    </source>
</evidence>
<evidence type="ECO:0000256" key="1">
    <source>
        <dbReference type="ARBA" id="ARBA00004651"/>
    </source>
</evidence>
<evidence type="ECO:0000256" key="5">
    <source>
        <dbReference type="ARBA" id="ARBA00022989"/>
    </source>
</evidence>
<keyword evidence="9" id="KW-1185">Reference proteome</keyword>
<evidence type="ECO:0000256" key="4">
    <source>
        <dbReference type="ARBA" id="ARBA00022692"/>
    </source>
</evidence>
<organism evidence="8 9">
    <name type="scientific">Tepidiforma flava</name>
    <dbReference type="NCBI Taxonomy" id="3004094"/>
    <lineage>
        <taxon>Bacteria</taxon>
        <taxon>Bacillati</taxon>
        <taxon>Chloroflexota</taxon>
        <taxon>Tepidiformia</taxon>
        <taxon>Tepidiformales</taxon>
        <taxon>Tepidiformaceae</taxon>
        <taxon>Tepidiforma</taxon>
    </lineage>
</organism>
<evidence type="ECO:0000256" key="7">
    <source>
        <dbReference type="SAM" id="Phobius"/>
    </source>
</evidence>
<feature type="transmembrane region" description="Helical" evidence="7">
    <location>
        <begin position="262"/>
        <end position="281"/>
    </location>
</feature>
<proteinExistence type="inferred from homology"/>
<keyword evidence="4 7" id="KW-0812">Transmembrane</keyword>
<dbReference type="Proteomes" id="UP001212803">
    <property type="component" value="Chromosome"/>
</dbReference>
<accession>A0ABY7MCD5</accession>
<comment type="similarity">
    <text evidence="2">Belongs to the UPF0718 family.</text>
</comment>
<evidence type="ECO:0000313" key="8">
    <source>
        <dbReference type="EMBL" id="WBL37453.1"/>
    </source>
</evidence>
<dbReference type="EMBL" id="CP115149">
    <property type="protein sequence ID" value="WBL37453.1"/>
    <property type="molecule type" value="Genomic_DNA"/>
</dbReference>
<feature type="transmembrane region" description="Helical" evidence="7">
    <location>
        <begin position="170"/>
        <end position="188"/>
    </location>
</feature>
<feature type="transmembrane region" description="Helical" evidence="7">
    <location>
        <begin position="7"/>
        <end position="29"/>
    </location>
</feature>
<dbReference type="RefSeq" id="WP_270057966.1">
    <property type="nucleotide sequence ID" value="NZ_CP115149.1"/>
</dbReference>
<keyword evidence="6 7" id="KW-0472">Membrane</keyword>
<dbReference type="InterPro" id="IPR052923">
    <property type="entry name" value="UPF0718"/>
</dbReference>
<reference evidence="8 9" key="1">
    <citation type="journal article" date="2023" name="ISME J.">
        <title>Thermophilic Dehalococcoidia with unusual traits shed light on an unexpected past.</title>
        <authorList>
            <person name="Palmer M."/>
            <person name="Covington J.K."/>
            <person name="Zhou E.M."/>
            <person name="Thomas S.C."/>
            <person name="Habib N."/>
            <person name="Seymour C.O."/>
            <person name="Lai D."/>
            <person name="Johnston J."/>
            <person name="Hashimi A."/>
            <person name="Jiao J.Y."/>
            <person name="Muok A.R."/>
            <person name="Liu L."/>
            <person name="Xian W.D."/>
            <person name="Zhi X.Y."/>
            <person name="Li M.M."/>
            <person name="Silva L.P."/>
            <person name="Bowen B.P."/>
            <person name="Louie K."/>
            <person name="Briegel A."/>
            <person name="Pett-Ridge J."/>
            <person name="Weber P.K."/>
            <person name="Tocheva E.I."/>
            <person name="Woyke T."/>
            <person name="Northen T.R."/>
            <person name="Mayali X."/>
            <person name="Li W.J."/>
            <person name="Hedlund B.P."/>
        </authorList>
    </citation>
    <scope>NUCLEOTIDE SEQUENCE [LARGE SCALE GENOMIC DNA]</scope>
    <source>
        <strain evidence="8 9">YIM 72310</strain>
    </source>
</reference>